<dbReference type="OrthoDB" id="613763at2759"/>
<evidence type="ECO:0000256" key="4">
    <source>
        <dbReference type="ARBA" id="ARBA00023163"/>
    </source>
</evidence>
<dbReference type="InterPro" id="IPR036390">
    <property type="entry name" value="WH_DNA-bd_sf"/>
</dbReference>
<evidence type="ECO:0000313" key="7">
    <source>
        <dbReference type="Proteomes" id="UP001150925"/>
    </source>
</evidence>
<evidence type="ECO:0000256" key="3">
    <source>
        <dbReference type="ARBA" id="ARBA00022478"/>
    </source>
</evidence>
<dbReference type="PIRSF" id="PIRSF028763">
    <property type="entry name" value="RNA_pol_Rpc34"/>
    <property type="match status" value="1"/>
</dbReference>
<dbReference type="InterPro" id="IPR007832">
    <property type="entry name" value="RNA_pol_Rpc34"/>
</dbReference>
<evidence type="ECO:0000256" key="2">
    <source>
        <dbReference type="ARBA" id="ARBA00011038"/>
    </source>
</evidence>
<keyword evidence="4" id="KW-0804">Transcription</keyword>
<dbReference type="InterPro" id="IPR016049">
    <property type="entry name" value="RNA_pol_Rpc34-like"/>
</dbReference>
<dbReference type="GO" id="GO:0005666">
    <property type="term" value="C:RNA polymerase III complex"/>
    <property type="evidence" value="ECO:0007669"/>
    <property type="project" value="InterPro"/>
</dbReference>
<dbReference type="Gene3D" id="1.10.10.10">
    <property type="entry name" value="Winged helix-like DNA-binding domain superfamily/Winged helix DNA-binding domain"/>
    <property type="match status" value="1"/>
</dbReference>
<gene>
    <name evidence="6" type="primary">RPC34</name>
    <name evidence="6" type="ORF">IWQ62_000647</name>
</gene>
<evidence type="ECO:0000256" key="1">
    <source>
        <dbReference type="ARBA" id="ARBA00004123"/>
    </source>
</evidence>
<protein>
    <submittedName>
        <fullName evidence="6">34-kDa subunit of RNA polymerase III (C)</fullName>
    </submittedName>
</protein>
<sequence>MSVMDNDERIIYQHIEAADNEGIWLKRIKARVGLPSTTVTRCVKRLEQKLLIKAVTSVKNPTQKIYMLYDLTPSVELTGGPWYTDQELDVDFIETLSTQCYKFILSRSFPSNKPGAVYGPEHSFYPTAGQVRRFIMEMAISTVDLSVSDVQTLLSVLVYDGKVERLLPAAEHMDWDSDDEAPTNVGIGAKGKQAGKKEADYMYKAIRNKSAQNALVTIPCGQCPVYNDCCEGGT</sequence>
<comment type="subcellular location">
    <subcellularLocation>
        <location evidence="1">Nucleus</location>
    </subcellularLocation>
</comment>
<dbReference type="FunFam" id="1.10.10.10:FF:000116">
    <property type="entry name" value="DNA-directed RNA polymerase III subunit RPC6"/>
    <property type="match status" value="1"/>
</dbReference>
<keyword evidence="7" id="KW-1185">Reference proteome</keyword>
<proteinExistence type="inferred from homology"/>
<dbReference type="SUPFAM" id="SSF46785">
    <property type="entry name" value="Winged helix' DNA-binding domain"/>
    <property type="match status" value="1"/>
</dbReference>
<keyword evidence="3" id="KW-0240">DNA-directed RNA polymerase</keyword>
<dbReference type="PANTHER" id="PTHR12780">
    <property type="entry name" value="RNA POLYMERASE III DNA DIRECTED , 39KD SUBUNIT-RELATED"/>
    <property type="match status" value="1"/>
</dbReference>
<dbReference type="GO" id="GO:0005737">
    <property type="term" value="C:cytoplasm"/>
    <property type="evidence" value="ECO:0007669"/>
    <property type="project" value="UniProtKB-ARBA"/>
</dbReference>
<comment type="similarity">
    <text evidence="2">Belongs to the eukaryotic RPC34/RPC39 RNA polymerase subunit family.</text>
</comment>
<dbReference type="EMBL" id="JANBPY010000063">
    <property type="protein sequence ID" value="KAJ1969394.1"/>
    <property type="molecule type" value="Genomic_DNA"/>
</dbReference>
<dbReference type="InterPro" id="IPR036388">
    <property type="entry name" value="WH-like_DNA-bd_sf"/>
</dbReference>
<dbReference type="GO" id="GO:0006383">
    <property type="term" value="P:transcription by RNA polymerase III"/>
    <property type="evidence" value="ECO:0007669"/>
    <property type="project" value="InterPro"/>
</dbReference>
<accession>A0A9W8B0U4</accession>
<evidence type="ECO:0000256" key="5">
    <source>
        <dbReference type="ARBA" id="ARBA00023242"/>
    </source>
</evidence>
<dbReference type="Proteomes" id="UP001150925">
    <property type="component" value="Unassembled WGS sequence"/>
</dbReference>
<organism evidence="6 7">
    <name type="scientific">Dispira parvispora</name>
    <dbReference type="NCBI Taxonomy" id="1520584"/>
    <lineage>
        <taxon>Eukaryota</taxon>
        <taxon>Fungi</taxon>
        <taxon>Fungi incertae sedis</taxon>
        <taxon>Zoopagomycota</taxon>
        <taxon>Kickxellomycotina</taxon>
        <taxon>Dimargaritomycetes</taxon>
        <taxon>Dimargaritales</taxon>
        <taxon>Dimargaritaceae</taxon>
        <taxon>Dispira</taxon>
    </lineage>
</organism>
<keyword evidence="5" id="KW-0539">Nucleus</keyword>
<comment type="caution">
    <text evidence="6">The sequence shown here is derived from an EMBL/GenBank/DDBJ whole genome shotgun (WGS) entry which is preliminary data.</text>
</comment>
<dbReference type="GO" id="GO:0005654">
    <property type="term" value="C:nucleoplasm"/>
    <property type="evidence" value="ECO:0007669"/>
    <property type="project" value="UniProtKB-ARBA"/>
</dbReference>
<evidence type="ECO:0000313" key="6">
    <source>
        <dbReference type="EMBL" id="KAJ1969394.1"/>
    </source>
</evidence>
<feature type="non-terminal residue" evidence="6">
    <location>
        <position position="234"/>
    </location>
</feature>
<name>A0A9W8B0U4_9FUNG</name>
<reference evidence="6" key="1">
    <citation type="submission" date="2022-07" db="EMBL/GenBank/DDBJ databases">
        <title>Phylogenomic reconstructions and comparative analyses of Kickxellomycotina fungi.</title>
        <authorList>
            <person name="Reynolds N.K."/>
            <person name="Stajich J.E."/>
            <person name="Barry K."/>
            <person name="Grigoriev I.V."/>
            <person name="Crous P."/>
            <person name="Smith M.E."/>
        </authorList>
    </citation>
    <scope>NUCLEOTIDE SEQUENCE</scope>
    <source>
        <strain evidence="6">RSA 1196</strain>
    </source>
</reference>
<dbReference type="Pfam" id="PF05158">
    <property type="entry name" value="RNA_pol_Rpc34"/>
    <property type="match status" value="1"/>
</dbReference>
<dbReference type="AlphaFoldDB" id="A0A9W8B0U4"/>